<reference evidence="6" key="1">
    <citation type="journal article" date="2014" name="Int. J. Syst. Evol. Microbiol.">
        <title>Complete genome sequence of Corynebacterium casei LMG S-19264T (=DSM 44701T), isolated from a smear-ripened cheese.</title>
        <authorList>
            <consortium name="US DOE Joint Genome Institute (JGI-PGF)"/>
            <person name="Walter F."/>
            <person name="Albersmeier A."/>
            <person name="Kalinowski J."/>
            <person name="Ruckert C."/>
        </authorList>
    </citation>
    <scope>NUCLEOTIDE SEQUENCE</scope>
    <source>
        <strain evidence="6">KCTC 42590</strain>
    </source>
</reference>
<dbReference type="PANTHER" id="PTHR30273">
    <property type="entry name" value="PERIPLASMIC SIGNAL SENSOR AND SIGMA FACTOR ACTIVATOR FECR-RELATED"/>
    <property type="match status" value="1"/>
</dbReference>
<evidence type="ECO:0000313" key="7">
    <source>
        <dbReference type="Proteomes" id="UP000630923"/>
    </source>
</evidence>
<proteinExistence type="predicted"/>
<sequence>MTNDNIIPLPMTDRIEEQAAIWVMRLAEGEILDTDAELHEWLGESPQHRDAFERLNGFWDGLDFVTGLNDFAESDVAKASIRQARMAHRFGFLRPVLTGAVAASVVLAFISFGVQLFDQWQSPYQGNYHTAIGEQQTVSLPDGSTVILNTDSVIDVDFTDTARRITLVRGEAYFDVAPDKKKPFSVETSKGSVTAVGTAFSVKLVTEKLNVVVTEGRVALQAQTPEPTLVAETVPAGEPSQEKRRASSMEVTAGQTATIDQGIEEVSIIQPDALEKALDWQDGELSFRGETLEQVIEEIGRYTDIRIEIADEELRNQKIVAYYKMGDVERIFEAFNVMANIGVERISPHHVRLYRAG</sequence>
<dbReference type="AlphaFoldDB" id="A0A919ARD1"/>
<evidence type="ECO:0000313" key="6">
    <source>
        <dbReference type="EMBL" id="GHF22316.1"/>
    </source>
</evidence>
<dbReference type="InterPro" id="IPR012373">
    <property type="entry name" value="Ferrdict_sens_TM"/>
</dbReference>
<name>A0A919ARD1_9PROT</name>
<reference evidence="6" key="2">
    <citation type="submission" date="2020-09" db="EMBL/GenBank/DDBJ databases">
        <authorList>
            <person name="Sun Q."/>
            <person name="Kim S."/>
        </authorList>
    </citation>
    <scope>NUCLEOTIDE SEQUENCE</scope>
    <source>
        <strain evidence="6">KCTC 42590</strain>
    </source>
</reference>
<comment type="caution">
    <text evidence="6">The sequence shown here is derived from an EMBL/GenBank/DDBJ whole genome shotgun (WGS) entry which is preliminary data.</text>
</comment>
<evidence type="ECO:0000259" key="5">
    <source>
        <dbReference type="Pfam" id="PF16344"/>
    </source>
</evidence>
<feature type="domain" description="FecR N-terminal" evidence="4">
    <location>
        <begin position="17"/>
        <end position="55"/>
    </location>
</feature>
<dbReference type="Proteomes" id="UP000630923">
    <property type="component" value="Unassembled WGS sequence"/>
</dbReference>
<feature type="transmembrane region" description="Helical" evidence="2">
    <location>
        <begin position="92"/>
        <end position="117"/>
    </location>
</feature>
<feature type="region of interest" description="Disordered" evidence="1">
    <location>
        <begin position="234"/>
        <end position="254"/>
    </location>
</feature>
<keyword evidence="2" id="KW-1133">Transmembrane helix</keyword>
<dbReference type="PIRSF" id="PIRSF018266">
    <property type="entry name" value="FecR"/>
    <property type="match status" value="1"/>
</dbReference>
<dbReference type="PANTHER" id="PTHR30273:SF2">
    <property type="entry name" value="PROTEIN FECR"/>
    <property type="match status" value="1"/>
</dbReference>
<accession>A0A919ARD1</accession>
<evidence type="ECO:0000259" key="3">
    <source>
        <dbReference type="Pfam" id="PF04773"/>
    </source>
</evidence>
<evidence type="ECO:0000256" key="2">
    <source>
        <dbReference type="SAM" id="Phobius"/>
    </source>
</evidence>
<dbReference type="Pfam" id="PF16220">
    <property type="entry name" value="DUF4880"/>
    <property type="match status" value="1"/>
</dbReference>
<dbReference type="Gene3D" id="3.55.50.30">
    <property type="match status" value="1"/>
</dbReference>
<feature type="domain" description="Protein FecR C-terminal" evidence="5">
    <location>
        <begin position="285"/>
        <end position="344"/>
    </location>
</feature>
<gene>
    <name evidence="6" type="ORF">GCM10017044_15570</name>
</gene>
<dbReference type="InterPro" id="IPR006860">
    <property type="entry name" value="FecR"/>
</dbReference>
<dbReference type="InterPro" id="IPR032508">
    <property type="entry name" value="FecR_C"/>
</dbReference>
<organism evidence="6 7">
    <name type="scientific">Kordiimonas sediminis</name>
    <dbReference type="NCBI Taxonomy" id="1735581"/>
    <lineage>
        <taxon>Bacteria</taxon>
        <taxon>Pseudomonadati</taxon>
        <taxon>Pseudomonadota</taxon>
        <taxon>Alphaproteobacteria</taxon>
        <taxon>Kordiimonadales</taxon>
        <taxon>Kordiimonadaceae</taxon>
        <taxon>Kordiimonas</taxon>
    </lineage>
</organism>
<dbReference type="EMBL" id="BNCI01000002">
    <property type="protein sequence ID" value="GHF22316.1"/>
    <property type="molecule type" value="Genomic_DNA"/>
</dbReference>
<dbReference type="Pfam" id="PF16344">
    <property type="entry name" value="FecR_C"/>
    <property type="match status" value="1"/>
</dbReference>
<dbReference type="Pfam" id="PF04773">
    <property type="entry name" value="FecR"/>
    <property type="match status" value="1"/>
</dbReference>
<evidence type="ECO:0000259" key="4">
    <source>
        <dbReference type="Pfam" id="PF16220"/>
    </source>
</evidence>
<feature type="domain" description="FecR protein" evidence="3">
    <location>
        <begin position="128"/>
        <end position="218"/>
    </location>
</feature>
<dbReference type="RefSeq" id="WP_191251693.1">
    <property type="nucleotide sequence ID" value="NZ_BNCI01000002.1"/>
</dbReference>
<keyword evidence="7" id="KW-1185">Reference proteome</keyword>
<dbReference type="Gene3D" id="2.60.120.1440">
    <property type="match status" value="1"/>
</dbReference>
<dbReference type="InterPro" id="IPR032623">
    <property type="entry name" value="FecR_N"/>
</dbReference>
<protein>
    <submittedName>
        <fullName evidence="6">Sensor</fullName>
    </submittedName>
</protein>
<keyword evidence="2" id="KW-0472">Membrane</keyword>
<keyword evidence="2" id="KW-0812">Transmembrane</keyword>
<evidence type="ECO:0000256" key="1">
    <source>
        <dbReference type="SAM" id="MobiDB-lite"/>
    </source>
</evidence>
<dbReference type="GO" id="GO:0016989">
    <property type="term" value="F:sigma factor antagonist activity"/>
    <property type="evidence" value="ECO:0007669"/>
    <property type="project" value="TreeGrafter"/>
</dbReference>